<keyword evidence="3 6" id="KW-0812">Transmembrane</keyword>
<sequence>MQEVLLGIEILLISAILSMDNALVIGLATRHLPIGLREKAVYWGAMGAVGLRIILCLIAYLVISLPYIKLIGGIFLLYIAYKMLEEHREDLPQMRSGAGIWSAVQMIVIADLTVSVDNVLAVIAIADGSWWLVSLGVLVSIPCILWGSRLIAYLLQKYPVLLFLGVAVLSWTAMSMILAEHVVSRFLTSLAVPNAAFYGVTVAATALVWLLKKRVPS</sequence>
<evidence type="ECO:0000313" key="7">
    <source>
        <dbReference type="EMBL" id="MFD2169631.1"/>
    </source>
</evidence>
<feature type="transmembrane region" description="Helical" evidence="6">
    <location>
        <begin position="160"/>
        <end position="179"/>
    </location>
</feature>
<dbReference type="PANTHER" id="PTHR30238">
    <property type="entry name" value="MEMBRANE BOUND PREDICTED REDOX MODULATOR"/>
    <property type="match status" value="1"/>
</dbReference>
<dbReference type="RefSeq" id="WP_386044933.1">
    <property type="nucleotide sequence ID" value="NZ_JBHUIO010000005.1"/>
</dbReference>
<keyword evidence="4 6" id="KW-1133">Transmembrane helix</keyword>
<dbReference type="InterPro" id="IPR005496">
    <property type="entry name" value="Integral_membrane_TerC"/>
</dbReference>
<evidence type="ECO:0000256" key="3">
    <source>
        <dbReference type="ARBA" id="ARBA00022692"/>
    </source>
</evidence>
<feature type="transmembrane region" description="Helical" evidence="6">
    <location>
        <begin position="6"/>
        <end position="28"/>
    </location>
</feature>
<comment type="subcellular location">
    <subcellularLocation>
        <location evidence="1">Membrane</location>
        <topology evidence="1">Multi-pass membrane protein</topology>
    </subcellularLocation>
</comment>
<reference evidence="8" key="1">
    <citation type="journal article" date="2019" name="Int. J. Syst. Evol. Microbiol.">
        <title>The Global Catalogue of Microorganisms (GCM) 10K type strain sequencing project: providing services to taxonomists for standard genome sequencing and annotation.</title>
        <authorList>
            <consortium name="The Broad Institute Genomics Platform"/>
            <consortium name="The Broad Institute Genome Sequencing Center for Infectious Disease"/>
            <person name="Wu L."/>
            <person name="Ma J."/>
        </authorList>
    </citation>
    <scope>NUCLEOTIDE SEQUENCE [LARGE SCALE GENOMIC DNA]</scope>
    <source>
        <strain evidence="8">CGMCC 1.13574</strain>
    </source>
</reference>
<evidence type="ECO:0000256" key="6">
    <source>
        <dbReference type="SAM" id="Phobius"/>
    </source>
</evidence>
<organism evidence="7 8">
    <name type="scientific">Tumebacillus lipolyticus</name>
    <dbReference type="NCBI Taxonomy" id="1280370"/>
    <lineage>
        <taxon>Bacteria</taxon>
        <taxon>Bacillati</taxon>
        <taxon>Bacillota</taxon>
        <taxon>Bacilli</taxon>
        <taxon>Bacillales</taxon>
        <taxon>Alicyclobacillaceae</taxon>
        <taxon>Tumebacillus</taxon>
    </lineage>
</organism>
<comment type="similarity">
    <text evidence="2">Belongs to the TerC family.</text>
</comment>
<accession>A0ABW4ZWG7</accession>
<dbReference type="Pfam" id="PF03741">
    <property type="entry name" value="TerC"/>
    <property type="match status" value="1"/>
</dbReference>
<evidence type="ECO:0000256" key="1">
    <source>
        <dbReference type="ARBA" id="ARBA00004141"/>
    </source>
</evidence>
<protein>
    <submittedName>
        <fullName evidence="7">YjbE family putative metal transport protein</fullName>
    </submittedName>
</protein>
<feature type="transmembrane region" description="Helical" evidence="6">
    <location>
        <begin position="128"/>
        <end position="148"/>
    </location>
</feature>
<keyword evidence="8" id="KW-1185">Reference proteome</keyword>
<feature type="transmembrane region" description="Helical" evidence="6">
    <location>
        <begin position="191"/>
        <end position="211"/>
    </location>
</feature>
<dbReference type="InterPro" id="IPR022301">
    <property type="entry name" value="Integral_membrane_YjbE"/>
</dbReference>
<dbReference type="Proteomes" id="UP001597343">
    <property type="component" value="Unassembled WGS sequence"/>
</dbReference>
<evidence type="ECO:0000256" key="4">
    <source>
        <dbReference type="ARBA" id="ARBA00022989"/>
    </source>
</evidence>
<evidence type="ECO:0000256" key="2">
    <source>
        <dbReference type="ARBA" id="ARBA00007511"/>
    </source>
</evidence>
<name>A0ABW4ZWG7_9BACL</name>
<evidence type="ECO:0000313" key="8">
    <source>
        <dbReference type="Proteomes" id="UP001597343"/>
    </source>
</evidence>
<gene>
    <name evidence="7" type="ORF">ACFSOY_06445</name>
</gene>
<dbReference type="EMBL" id="JBHUIO010000005">
    <property type="protein sequence ID" value="MFD2169631.1"/>
    <property type="molecule type" value="Genomic_DNA"/>
</dbReference>
<feature type="transmembrane region" description="Helical" evidence="6">
    <location>
        <begin position="96"/>
        <end position="116"/>
    </location>
</feature>
<proteinExistence type="inferred from homology"/>
<dbReference type="PANTHER" id="PTHR30238:SF4">
    <property type="entry name" value="SLL1022 PROTEIN"/>
    <property type="match status" value="1"/>
</dbReference>
<keyword evidence="5 6" id="KW-0472">Membrane</keyword>
<dbReference type="NCBIfam" id="TIGR03717">
    <property type="entry name" value="R_switched_YjbE"/>
    <property type="match status" value="1"/>
</dbReference>
<evidence type="ECO:0000256" key="5">
    <source>
        <dbReference type="ARBA" id="ARBA00023136"/>
    </source>
</evidence>
<feature type="transmembrane region" description="Helical" evidence="6">
    <location>
        <begin position="40"/>
        <end position="61"/>
    </location>
</feature>
<feature type="transmembrane region" description="Helical" evidence="6">
    <location>
        <begin position="67"/>
        <end position="84"/>
    </location>
</feature>
<comment type="caution">
    <text evidence="7">The sequence shown here is derived from an EMBL/GenBank/DDBJ whole genome shotgun (WGS) entry which is preliminary data.</text>
</comment>